<gene>
    <name evidence="1" type="ORF">A4H96_01050</name>
</gene>
<dbReference type="RefSeq" id="WP_064217862.1">
    <property type="nucleotide sequence ID" value="NZ_LVXZ01000012.1"/>
</dbReference>
<organism evidence="1 2">
    <name type="scientific">Acidithiobacillus ferrooxidans</name>
    <name type="common">Thiobacillus ferrooxidans</name>
    <dbReference type="NCBI Taxonomy" id="920"/>
    <lineage>
        <taxon>Bacteria</taxon>
        <taxon>Pseudomonadati</taxon>
        <taxon>Pseudomonadota</taxon>
        <taxon>Acidithiobacillia</taxon>
        <taxon>Acidithiobacillales</taxon>
        <taxon>Acidithiobacillaceae</taxon>
        <taxon>Acidithiobacillus</taxon>
    </lineage>
</organism>
<dbReference type="OrthoDB" id="1550603at2"/>
<proteinExistence type="predicted"/>
<reference evidence="1 2" key="1">
    <citation type="submission" date="2016-04" db="EMBL/GenBank/DDBJ databases">
        <title>Acidithiobacillus ferrooxidans genome sequencing and assembly.</title>
        <authorList>
            <person name="Zhou Z."/>
        </authorList>
    </citation>
    <scope>NUCLEOTIDE SEQUENCE [LARGE SCALE GENOMIC DNA]</scope>
    <source>
        <strain evidence="1 2">BY0502</strain>
    </source>
</reference>
<sequence>MMQRSHLTAWQAFAPWPKQSQIEQDLRLSRGVAAIFADPVLNEHLAMRGGTVLHKAHLAPAARYSEDIDLVLVKAMNPEVLDQHLRHVLAPVLGQPADSLIADAWLAIRNVLRPSQILRTVYRFVPLGLRREEIIKVEINLNESAGLYPLVDVEIDTLDDDGNPVRATARSYDINEMLGTKTRALMQREQGRDLFDLYHAWRLSEAGMTTYTVDGAKAMDAFAWYLEKEGTHFSADEANAALDTRLHKDAFRRDMDTLLRPGLPKYDIDASAIIVREAYFRHIIG</sequence>
<keyword evidence="2" id="KW-1185">Reference proteome</keyword>
<dbReference type="EMBL" id="LVXZ01000012">
    <property type="protein sequence ID" value="OAP93361.1"/>
    <property type="molecule type" value="Genomic_DNA"/>
</dbReference>
<evidence type="ECO:0000313" key="1">
    <source>
        <dbReference type="EMBL" id="OAP93361.1"/>
    </source>
</evidence>
<evidence type="ECO:0008006" key="3">
    <source>
        <dbReference type="Google" id="ProtNLM"/>
    </source>
</evidence>
<dbReference type="InterPro" id="IPR014942">
    <property type="entry name" value="AbiEii"/>
</dbReference>
<comment type="caution">
    <text evidence="1">The sequence shown here is derived from an EMBL/GenBank/DDBJ whole genome shotgun (WGS) entry which is preliminary data.</text>
</comment>
<accession>A0A179BQF2</accession>
<dbReference type="Proteomes" id="UP000078302">
    <property type="component" value="Unassembled WGS sequence"/>
</dbReference>
<name>A0A179BQF2_ACIFR</name>
<dbReference type="Pfam" id="PF08843">
    <property type="entry name" value="AbiEii"/>
    <property type="match status" value="1"/>
</dbReference>
<evidence type="ECO:0000313" key="2">
    <source>
        <dbReference type="Proteomes" id="UP000078302"/>
    </source>
</evidence>
<dbReference type="Gene3D" id="3.10.450.620">
    <property type="entry name" value="JHP933, nucleotidyltransferase-like core domain"/>
    <property type="match status" value="1"/>
</dbReference>
<dbReference type="AlphaFoldDB" id="A0A179BQF2"/>
<protein>
    <recommendedName>
        <fullName evidence="3">Nucleotidyl transferase AbiEii/AbiGii toxin family protein</fullName>
    </recommendedName>
</protein>